<organism evidence="1 2">
    <name type="scientific">Apophysomyces ossiformis</name>
    <dbReference type="NCBI Taxonomy" id="679940"/>
    <lineage>
        <taxon>Eukaryota</taxon>
        <taxon>Fungi</taxon>
        <taxon>Fungi incertae sedis</taxon>
        <taxon>Mucoromycota</taxon>
        <taxon>Mucoromycotina</taxon>
        <taxon>Mucoromycetes</taxon>
        <taxon>Mucorales</taxon>
        <taxon>Mucorineae</taxon>
        <taxon>Mucoraceae</taxon>
        <taxon>Apophysomyces</taxon>
    </lineage>
</organism>
<dbReference type="Proteomes" id="UP000605846">
    <property type="component" value="Unassembled WGS sequence"/>
</dbReference>
<proteinExistence type="predicted"/>
<evidence type="ECO:0000313" key="2">
    <source>
        <dbReference type="Proteomes" id="UP000605846"/>
    </source>
</evidence>
<accession>A0A8H7BJE9</accession>
<evidence type="ECO:0000313" key="1">
    <source>
        <dbReference type="EMBL" id="KAF7720555.1"/>
    </source>
</evidence>
<protein>
    <submittedName>
        <fullName evidence="1">Uncharacterized protein</fullName>
    </submittedName>
</protein>
<keyword evidence="2" id="KW-1185">Reference proteome</keyword>
<gene>
    <name evidence="1" type="ORF">EC973_007538</name>
</gene>
<sequence length="367" mass="42048">CTNGEYKYQGKDENKEYFRKENWESWCFDAFRHYYADNPKGKPKASTLRNTFVKLLNDIKWERNVPKQVKQHIDKLLENSEASTTSTESDRPVLHLNFNGQGSSLLLHGDHITNIGGSNDSHSLEYTSVSDLSASSPLPTVPNEEQDIVTPAAPEESDDVFIPLLANDDDDEYLLNSLSTVETSTVSDDVESSSKWLLRMHDLDFDVSSYLFMYRNKSIIMNCEKTHKEQSISRLLSISHIYFFGTEQSQSCVSRLNEEADEIYEQLSQEYQEEVDLSNDLLSWAADISKKSNRDEIKQSLLQGEILQKAALTKNILLVNGVRILFDLNTNMQHMKRVPGNAEDTFVHEYISPFLRDIFKDKDLGTF</sequence>
<dbReference type="EMBL" id="JABAYA010000560">
    <property type="protein sequence ID" value="KAF7720555.1"/>
    <property type="molecule type" value="Genomic_DNA"/>
</dbReference>
<feature type="non-terminal residue" evidence="1">
    <location>
        <position position="1"/>
    </location>
</feature>
<dbReference type="OrthoDB" id="2288195at2759"/>
<comment type="caution">
    <text evidence="1">The sequence shown here is derived from an EMBL/GenBank/DDBJ whole genome shotgun (WGS) entry which is preliminary data.</text>
</comment>
<dbReference type="AlphaFoldDB" id="A0A8H7BJE9"/>
<name>A0A8H7BJE9_9FUNG</name>
<reference evidence="1" key="1">
    <citation type="submission" date="2020-01" db="EMBL/GenBank/DDBJ databases">
        <title>Genome Sequencing of Three Apophysomyces-Like Fungal Strains Confirms a Novel Fungal Genus in the Mucoromycota with divergent Burkholderia-like Endosymbiotic Bacteria.</title>
        <authorList>
            <person name="Stajich J.E."/>
            <person name="Macias A.M."/>
            <person name="Carter-House D."/>
            <person name="Lovett B."/>
            <person name="Kasson L.R."/>
            <person name="Berry K."/>
            <person name="Grigoriev I."/>
            <person name="Chang Y."/>
            <person name="Spatafora J."/>
            <person name="Kasson M.T."/>
        </authorList>
    </citation>
    <scope>NUCLEOTIDE SEQUENCE</scope>
    <source>
        <strain evidence="1">NRRL A-21654</strain>
    </source>
</reference>